<evidence type="ECO:0000256" key="1">
    <source>
        <dbReference type="SAM" id="MobiDB-lite"/>
    </source>
</evidence>
<name>W6Y4D4_COCC2</name>
<feature type="region of interest" description="Disordered" evidence="1">
    <location>
        <begin position="12"/>
        <end position="39"/>
    </location>
</feature>
<evidence type="ECO:0000313" key="2">
    <source>
        <dbReference type="EMBL" id="EUC32743.1"/>
    </source>
</evidence>
<feature type="compositionally biased region" description="Acidic residues" evidence="1">
    <location>
        <begin position="85"/>
        <end position="94"/>
    </location>
</feature>
<dbReference type="GeneID" id="19148501"/>
<sequence>MPSLTNLKLFKHPNPYKTAQIPTRASHPDTQVKQSSTPVMHAPVQVKYALTQFKHAIAQDKHATTLGVHPSIHTPTPISKKLETSEDDSEDEDVMNMIKPDPEEVGEHWDEMEDLTEDREWTVEQLMDDARPGRRHAA</sequence>
<dbReference type="HOGENOM" id="CLU_1758490_0_0_1"/>
<protein>
    <submittedName>
        <fullName evidence="2">Uncharacterized protein</fullName>
    </submittedName>
</protein>
<reference evidence="2 3" key="1">
    <citation type="journal article" date="2013" name="PLoS Genet.">
        <title>Comparative genome structure, secondary metabolite, and effector coding capacity across Cochliobolus pathogens.</title>
        <authorList>
            <person name="Condon B.J."/>
            <person name="Leng Y."/>
            <person name="Wu D."/>
            <person name="Bushley K.E."/>
            <person name="Ohm R.A."/>
            <person name="Otillar R."/>
            <person name="Martin J."/>
            <person name="Schackwitz W."/>
            <person name="Grimwood J."/>
            <person name="MohdZainudin N."/>
            <person name="Xue C."/>
            <person name="Wang R."/>
            <person name="Manning V.A."/>
            <person name="Dhillon B."/>
            <person name="Tu Z.J."/>
            <person name="Steffenson B.J."/>
            <person name="Salamov A."/>
            <person name="Sun H."/>
            <person name="Lowry S."/>
            <person name="LaButti K."/>
            <person name="Han J."/>
            <person name="Copeland A."/>
            <person name="Lindquist E."/>
            <person name="Barry K."/>
            <person name="Schmutz J."/>
            <person name="Baker S.E."/>
            <person name="Ciuffetti L.M."/>
            <person name="Grigoriev I.V."/>
            <person name="Zhong S."/>
            <person name="Turgeon B.G."/>
        </authorList>
    </citation>
    <scope>NUCLEOTIDE SEQUENCE [LARGE SCALE GENOMIC DNA]</scope>
    <source>
        <strain evidence="2 3">26-R-13</strain>
    </source>
</reference>
<dbReference type="EMBL" id="KI964625">
    <property type="protein sequence ID" value="EUC32743.1"/>
    <property type="molecule type" value="Genomic_DNA"/>
</dbReference>
<dbReference type="OrthoDB" id="3694302at2759"/>
<dbReference type="RefSeq" id="XP_007712939.1">
    <property type="nucleotide sequence ID" value="XM_007714749.1"/>
</dbReference>
<keyword evidence="3" id="KW-1185">Reference proteome</keyword>
<proteinExistence type="predicted"/>
<organism evidence="2 3">
    <name type="scientific">Cochliobolus carbonum (strain 26-R-13)</name>
    <name type="common">Maize leaf spot fungus</name>
    <name type="synonym">Bipolaris zeicola</name>
    <dbReference type="NCBI Taxonomy" id="930089"/>
    <lineage>
        <taxon>Eukaryota</taxon>
        <taxon>Fungi</taxon>
        <taxon>Dikarya</taxon>
        <taxon>Ascomycota</taxon>
        <taxon>Pezizomycotina</taxon>
        <taxon>Dothideomycetes</taxon>
        <taxon>Pleosporomycetidae</taxon>
        <taxon>Pleosporales</taxon>
        <taxon>Pleosporineae</taxon>
        <taxon>Pleosporaceae</taxon>
        <taxon>Bipolaris</taxon>
    </lineage>
</organism>
<feature type="compositionally biased region" description="Polar residues" evidence="1">
    <location>
        <begin position="20"/>
        <end position="38"/>
    </location>
</feature>
<accession>W6Y4D4</accession>
<feature type="compositionally biased region" description="Basic and acidic residues" evidence="1">
    <location>
        <begin position="100"/>
        <end position="109"/>
    </location>
</feature>
<gene>
    <name evidence="2" type="ORF">COCCADRAFT_37346</name>
</gene>
<feature type="region of interest" description="Disordered" evidence="1">
    <location>
        <begin position="64"/>
        <end position="112"/>
    </location>
</feature>
<dbReference type="Proteomes" id="UP000053841">
    <property type="component" value="Unassembled WGS sequence"/>
</dbReference>
<dbReference type="AlphaFoldDB" id="W6Y4D4"/>
<dbReference type="KEGG" id="bze:COCCADRAFT_37346"/>
<evidence type="ECO:0000313" key="3">
    <source>
        <dbReference type="Proteomes" id="UP000053841"/>
    </source>
</evidence>